<dbReference type="InterPro" id="IPR050270">
    <property type="entry name" value="DegV_domain_contain"/>
</dbReference>
<gene>
    <name evidence="2" type="ORF">CVS30_12885</name>
</gene>
<dbReference type="Proteomes" id="UP000247980">
    <property type="component" value="Unassembled WGS sequence"/>
</dbReference>
<keyword evidence="1" id="KW-0446">Lipid-binding</keyword>
<dbReference type="Gene3D" id="3.40.50.10170">
    <property type="match status" value="1"/>
</dbReference>
<name>A0A2V5JEU6_9MICC</name>
<dbReference type="InterPro" id="IPR043168">
    <property type="entry name" value="DegV_C"/>
</dbReference>
<dbReference type="Pfam" id="PF02645">
    <property type="entry name" value="DegV"/>
    <property type="match status" value="1"/>
</dbReference>
<evidence type="ECO:0000313" key="3">
    <source>
        <dbReference type="Proteomes" id="UP000247980"/>
    </source>
</evidence>
<dbReference type="PANTHER" id="PTHR33434">
    <property type="entry name" value="DEGV DOMAIN-CONTAINING PROTEIN DR_1986-RELATED"/>
    <property type="match status" value="1"/>
</dbReference>
<reference evidence="2 3" key="1">
    <citation type="submission" date="2018-05" db="EMBL/GenBank/DDBJ databases">
        <title>Genetic diversity of glacier-inhabiting Cryobacterium bacteria in China and description of Cryobacterium mengkeensis sp. nov. and Arthrobacter glacialis sp. nov.</title>
        <authorList>
            <person name="Liu Q."/>
            <person name="Xin Y.-H."/>
        </authorList>
    </citation>
    <scope>NUCLEOTIDE SEQUENCE [LARGE SCALE GENOMIC DNA]</scope>
    <source>
        <strain evidence="2 3">B7</strain>
    </source>
</reference>
<protein>
    <submittedName>
        <fullName evidence="2">Fatty acid-binding protein DegV</fullName>
    </submittedName>
</protein>
<keyword evidence="3" id="KW-1185">Reference proteome</keyword>
<evidence type="ECO:0000256" key="1">
    <source>
        <dbReference type="ARBA" id="ARBA00023121"/>
    </source>
</evidence>
<dbReference type="AlphaFoldDB" id="A0A2V5JEU6"/>
<dbReference type="PROSITE" id="PS51482">
    <property type="entry name" value="DEGV"/>
    <property type="match status" value="1"/>
</dbReference>
<dbReference type="EMBL" id="QJVC01000014">
    <property type="protein sequence ID" value="PYI37957.1"/>
    <property type="molecule type" value="Genomic_DNA"/>
</dbReference>
<sequence>MTERAAARDWLRQQVQRLRPHPTGAKGGSPVVGPIPTVAIVTDSAAALPPAWVSELSAHGLLTVVPMPVIIDQDVYSDDDAELEAHISLALASGKSVKTSRPSPGQFDRAYKSAADAGFTSVLSLHISGKLSGTLDAARLAAERSPIPVEVFDTETVGMGQGVGVQAAVAATLLGQGLDEVTQAADQAVRATTIYFYVPSLEQLRRGGRISLASSWLGTVLDIKPILGIKDGAVVPLEKIRSASKAIARLEALATSEIVARGAEGTHVSVHHFGNEAQARALGEALSLKCQGLRSVTLTRLPAVLAAHAGLGVLVAVVADSLPEGPPASG</sequence>
<dbReference type="PANTHER" id="PTHR33434:SF2">
    <property type="entry name" value="FATTY ACID-BINDING PROTEIN TM_1468"/>
    <property type="match status" value="1"/>
</dbReference>
<dbReference type="Gene3D" id="3.30.1180.10">
    <property type="match status" value="1"/>
</dbReference>
<accession>A0A2V5JEU6</accession>
<organism evidence="2 3">
    <name type="scientific">Arthrobacter psychrolactophilus</name>
    <dbReference type="NCBI Taxonomy" id="92442"/>
    <lineage>
        <taxon>Bacteria</taxon>
        <taxon>Bacillati</taxon>
        <taxon>Actinomycetota</taxon>
        <taxon>Actinomycetes</taxon>
        <taxon>Micrococcales</taxon>
        <taxon>Micrococcaceae</taxon>
        <taxon>Arthrobacter</taxon>
    </lineage>
</organism>
<comment type="caution">
    <text evidence="2">The sequence shown here is derived from an EMBL/GenBank/DDBJ whole genome shotgun (WGS) entry which is preliminary data.</text>
</comment>
<dbReference type="InterPro" id="IPR003797">
    <property type="entry name" value="DegV"/>
</dbReference>
<proteinExistence type="predicted"/>
<dbReference type="NCBIfam" id="TIGR00762">
    <property type="entry name" value="DegV"/>
    <property type="match status" value="1"/>
</dbReference>
<dbReference type="RefSeq" id="WP_110485741.1">
    <property type="nucleotide sequence ID" value="NZ_QJVC01000014.1"/>
</dbReference>
<evidence type="ECO:0000313" key="2">
    <source>
        <dbReference type="EMBL" id="PYI37957.1"/>
    </source>
</evidence>
<dbReference type="GO" id="GO:0008289">
    <property type="term" value="F:lipid binding"/>
    <property type="evidence" value="ECO:0007669"/>
    <property type="project" value="UniProtKB-KW"/>
</dbReference>
<dbReference type="OrthoDB" id="9760324at2"/>
<dbReference type="SUPFAM" id="SSF82549">
    <property type="entry name" value="DAK1/DegV-like"/>
    <property type="match status" value="1"/>
</dbReference>